<feature type="non-terminal residue" evidence="1">
    <location>
        <position position="1"/>
    </location>
</feature>
<evidence type="ECO:0000313" key="1">
    <source>
        <dbReference type="EMBL" id="KAG0411315.1"/>
    </source>
</evidence>
<reference evidence="1 2" key="1">
    <citation type="journal article" date="2020" name="Cell">
        <title>Large-Scale Comparative Analyses of Tick Genomes Elucidate Their Genetic Diversity and Vector Capacities.</title>
        <authorList>
            <consortium name="Tick Genome and Microbiome Consortium (TIGMIC)"/>
            <person name="Jia N."/>
            <person name="Wang J."/>
            <person name="Shi W."/>
            <person name="Du L."/>
            <person name="Sun Y."/>
            <person name="Zhan W."/>
            <person name="Jiang J.F."/>
            <person name="Wang Q."/>
            <person name="Zhang B."/>
            <person name="Ji P."/>
            <person name="Bell-Sakyi L."/>
            <person name="Cui X.M."/>
            <person name="Yuan T.T."/>
            <person name="Jiang B.G."/>
            <person name="Yang W.F."/>
            <person name="Lam T.T."/>
            <person name="Chang Q.C."/>
            <person name="Ding S.J."/>
            <person name="Wang X.J."/>
            <person name="Zhu J.G."/>
            <person name="Ruan X.D."/>
            <person name="Zhao L."/>
            <person name="Wei J.T."/>
            <person name="Ye R.Z."/>
            <person name="Que T.C."/>
            <person name="Du C.H."/>
            <person name="Zhou Y.H."/>
            <person name="Cheng J.X."/>
            <person name="Dai P.F."/>
            <person name="Guo W.B."/>
            <person name="Han X.H."/>
            <person name="Huang E.J."/>
            <person name="Li L.F."/>
            <person name="Wei W."/>
            <person name="Gao Y.C."/>
            <person name="Liu J.Z."/>
            <person name="Shao H.Z."/>
            <person name="Wang X."/>
            <person name="Wang C.C."/>
            <person name="Yang T.C."/>
            <person name="Huo Q.B."/>
            <person name="Li W."/>
            <person name="Chen H.Y."/>
            <person name="Chen S.E."/>
            <person name="Zhou L.G."/>
            <person name="Ni X.B."/>
            <person name="Tian J.H."/>
            <person name="Sheng Y."/>
            <person name="Liu T."/>
            <person name="Pan Y.S."/>
            <person name="Xia L.Y."/>
            <person name="Li J."/>
            <person name="Zhao F."/>
            <person name="Cao W.C."/>
        </authorList>
    </citation>
    <scope>NUCLEOTIDE SEQUENCE [LARGE SCALE GENOMIC DNA]</scope>
    <source>
        <strain evidence="1">Iper-2018</strain>
    </source>
</reference>
<proteinExistence type="predicted"/>
<sequence length="594" mass="65685">PAKQPGQKRKQAEETHDSTGAYMLVYKRKSQDSTNLFPADKDDSFWELPDHLKSAVSKDNEDFEQWVAELDAMRAETVSAGKERQTELRSLYEQMHIVSDESFDWLPAEWLVKWLAQKPPKKVPPVDNSSVVCPHNLLDPQKVEKMKCVSSRAADVIYEKFGGGPRLRGALCERCVGMQCRFLRVKAKVQADQRLISKLLKFKPSSDEPKVWVGKRSLQKWKHLALRPFGEQHSSSPSGDCNGVGQSTSAEHQATESDGGSSDQEENSTLFFNEDIKCQHGGLLPNDAARRLVGLNVWEVLKTHFPTAAEFPESSEVCELCRAHLERDLEAQGQLKQQAGMEKQRLSELLHERNRPSPSNLAPGETIYLLSREFLNQWKRFIRRCGVQSSPGLALALGLPAPFTSLVLFSAAAFQASDVLFGKGRARAGRSGSRGDSSFAAVADPFALLRTSPLLPQPVSFPQKGVRSTHRETAGGETSRSTADDVDDGGDGMLVGGEKSRSLRARANVSVLTRGARSGMGLRRCPTTKARPQSIVNAVLLCPHQKLLCVPGSDDERLLLVWPSEWELIKEMFSVDIPIKVSGHEGPEAFLAEP</sequence>
<dbReference type="EMBL" id="JABSTQ010011442">
    <property type="protein sequence ID" value="KAG0411315.1"/>
    <property type="molecule type" value="Genomic_DNA"/>
</dbReference>
<dbReference type="Proteomes" id="UP000805193">
    <property type="component" value="Unassembled WGS sequence"/>
</dbReference>
<protein>
    <submittedName>
        <fullName evidence="1">Uncharacterized protein</fullName>
    </submittedName>
</protein>
<comment type="caution">
    <text evidence="1">The sequence shown here is derived from an EMBL/GenBank/DDBJ whole genome shotgun (WGS) entry which is preliminary data.</text>
</comment>
<keyword evidence="2" id="KW-1185">Reference proteome</keyword>
<organism evidence="1 2">
    <name type="scientific">Ixodes persulcatus</name>
    <name type="common">Taiga tick</name>
    <dbReference type="NCBI Taxonomy" id="34615"/>
    <lineage>
        <taxon>Eukaryota</taxon>
        <taxon>Metazoa</taxon>
        <taxon>Ecdysozoa</taxon>
        <taxon>Arthropoda</taxon>
        <taxon>Chelicerata</taxon>
        <taxon>Arachnida</taxon>
        <taxon>Acari</taxon>
        <taxon>Parasitiformes</taxon>
        <taxon>Ixodida</taxon>
        <taxon>Ixodoidea</taxon>
        <taxon>Ixodidae</taxon>
        <taxon>Ixodinae</taxon>
        <taxon>Ixodes</taxon>
    </lineage>
</organism>
<evidence type="ECO:0000313" key="2">
    <source>
        <dbReference type="Proteomes" id="UP000805193"/>
    </source>
</evidence>
<feature type="non-terminal residue" evidence="1">
    <location>
        <position position="594"/>
    </location>
</feature>
<gene>
    <name evidence="1" type="ORF">HPB47_011562</name>
</gene>
<name>A0AC60NW02_IXOPE</name>
<accession>A0AC60NW02</accession>